<dbReference type="Gene3D" id="3.20.20.80">
    <property type="entry name" value="Glycosidases"/>
    <property type="match status" value="3"/>
</dbReference>
<dbReference type="EMBL" id="CAMGYJ010000009">
    <property type="protein sequence ID" value="CAI0471997.1"/>
    <property type="molecule type" value="Genomic_DNA"/>
</dbReference>
<comment type="similarity">
    <text evidence="1">Belongs to the glycosyl hydrolase 10 (cellulase F) family.</text>
</comment>
<dbReference type="InterPro" id="IPR044846">
    <property type="entry name" value="GH10"/>
</dbReference>
<evidence type="ECO:0000313" key="6">
    <source>
        <dbReference type="EMBL" id="CAI0471997.1"/>
    </source>
</evidence>
<dbReference type="InterPro" id="IPR017853">
    <property type="entry name" value="GH"/>
</dbReference>
<dbReference type="PANTHER" id="PTHR31490">
    <property type="entry name" value="GLYCOSYL HYDROLASE"/>
    <property type="match status" value="1"/>
</dbReference>
<dbReference type="InterPro" id="IPR008979">
    <property type="entry name" value="Galactose-bd-like_sf"/>
</dbReference>
<keyword evidence="2" id="KW-0378">Hydrolase</keyword>
<dbReference type="SUPFAM" id="SSF51445">
    <property type="entry name" value="(Trans)glycosidases"/>
    <property type="match status" value="3"/>
</dbReference>
<evidence type="ECO:0000259" key="5">
    <source>
        <dbReference type="PROSITE" id="PS51760"/>
    </source>
</evidence>
<dbReference type="SMART" id="SM00633">
    <property type="entry name" value="Glyco_10"/>
    <property type="match status" value="1"/>
</dbReference>
<evidence type="ECO:0000256" key="3">
    <source>
        <dbReference type="ARBA" id="ARBA00023277"/>
    </source>
</evidence>
<dbReference type="Gene3D" id="2.60.120.260">
    <property type="entry name" value="Galactose-binding domain-like"/>
    <property type="match status" value="3"/>
</dbReference>
<gene>
    <name evidence="6" type="ORF">LITE_LOCUS39105</name>
</gene>
<proteinExistence type="inferred from homology"/>
<keyword evidence="7" id="KW-1185">Reference proteome</keyword>
<evidence type="ECO:0000256" key="2">
    <source>
        <dbReference type="ARBA" id="ARBA00022801"/>
    </source>
</evidence>
<dbReference type="GO" id="GO:0031176">
    <property type="term" value="F:endo-1,4-beta-xylanase activity"/>
    <property type="evidence" value="ECO:0007669"/>
    <property type="project" value="UniProtKB-ARBA"/>
</dbReference>
<dbReference type="InterPro" id="IPR001000">
    <property type="entry name" value="GH10_dom"/>
</dbReference>
<evidence type="ECO:0000256" key="4">
    <source>
        <dbReference type="ARBA" id="ARBA00023326"/>
    </source>
</evidence>
<dbReference type="SUPFAM" id="SSF49785">
    <property type="entry name" value="Galactose-binding domain-like"/>
    <property type="match status" value="1"/>
</dbReference>
<keyword evidence="3" id="KW-0119">Carbohydrate metabolism</keyword>
<dbReference type="Pfam" id="PF00331">
    <property type="entry name" value="Glyco_hydro_10"/>
    <property type="match status" value="3"/>
</dbReference>
<name>A0AAV0PL81_9ROSI</name>
<evidence type="ECO:0000313" key="7">
    <source>
        <dbReference type="Proteomes" id="UP001154282"/>
    </source>
</evidence>
<dbReference type="PANTHER" id="PTHR31490:SF2">
    <property type="entry name" value="GLYCOSYL HYDROLASE FAMILY 10 PROTEIN"/>
    <property type="match status" value="1"/>
</dbReference>
<protein>
    <recommendedName>
        <fullName evidence="5">GH10 domain-containing protein</fullName>
    </recommendedName>
</protein>
<reference evidence="6" key="1">
    <citation type="submission" date="2022-08" db="EMBL/GenBank/DDBJ databases">
        <authorList>
            <person name="Gutierrez-Valencia J."/>
        </authorList>
    </citation>
    <scope>NUCLEOTIDE SEQUENCE</scope>
</reference>
<accession>A0AAV0PL81</accession>
<dbReference type="PROSITE" id="PS51760">
    <property type="entry name" value="GH10_2"/>
    <property type="match status" value="3"/>
</dbReference>
<feature type="domain" description="GH10" evidence="5">
    <location>
        <begin position="212"/>
        <end position="504"/>
    </location>
</feature>
<comment type="caution">
    <text evidence="6">The sequence shown here is derived from an EMBL/GenBank/DDBJ whole genome shotgun (WGS) entry which is preliminary data.</text>
</comment>
<dbReference type="Proteomes" id="UP001154282">
    <property type="component" value="Unassembled WGS sequence"/>
</dbReference>
<keyword evidence="4" id="KW-0624">Polysaccharide degradation</keyword>
<sequence>MATKLLLLPPPPPAGQKTIMLQLFCLEVPHRPQYSGGIILNPELNRGSAGWSGFGTAQIQHRVSSKTGNHFIVSHSRTQPHHSASQKVYLLKDRLYAFSAWLQVSQGNVAVTAGFKTSDGGFIPAGAVIAEPGCWSMLKGGITVNTSGEAELYFHTRNSTADLWVDSVSLQPFTHQEWRSHQDRSIEQTRKEKVRIQVVDKQGNPLPNANVTINQNGLSFPFGCAINKNILSNAAYKNWFTSRGFRVTTFENEMKWYTNEPSRGREDYSAADALLWFAQQHNVAVRGHNVLWDDPNYQQGWLNSLSPRDFGTAVRTRINSVVSRYKGKLVAWDVVNENLHFSALENKLGSYASALAYNLAYKIDWETPLFMNEYNTIEESGDPASTPVKYLQKLRGIRRFSNNNWIKFGIGLESHFGVPNLAYMRASIDTLAAANVPIWLTEVDVKSSPDQASYLEQVLREGHAHPKVSGMVVWAAWSPQGCYRMCLTDNNFRNLPTGDVVDKLLHEWGGGREASVVGETDANGYLEASLFHGDYNVSIVHPRLGNSGLVRKVVCLKVPLEAQYGGGMIRNLEGSYVIAHSSTDSLDTVFKTVQFVEGNLYVFSGWVRVTGESREVGVVFKTNRGELIRGGRVTAKAGCWSFMKGGILANFSGPAEIHFESKNTSAEIWIENVSLHPFTMSEWRSHQDRRVATERKSKVRFQVKYTNGTSLRGAKVTLNQISPEFPFGCGMNYRILSSTGYQEWFASRFKYTTFTNEMKWYSTEKRQGQENYTTADAMMKFAKEKGISVRGHNIFWDDPKYQPGWVRDLSSEELAEAAAKRIDSVVSRYAGVQLIAWDVVNENLHFSFFEDRLGRNASAEYFLRAHQLDPNVRLFMNEYNTIEYSGDEDADPVNYRNTFEEILSYPGNQEIKAGIGVQGHFSYKQPNLAYMRSSLDILASTGIPIWLTEVSIGPGPNQAEYLEQVLREAYSHPGVEGIIMFAGPEAGGFNETTLADKDFNNTAAGDVVDKLIHEWETKPATFESDEKGFFEALLFHGDYNISVEYPDETTDPSSAFLHYKCMAVPARPLYGGGIFSNSMNWTSRTRQNVHLEEGNLYAFSAWVQTSKGSGIVVDAVVRTSRGELHNIGKAIASNGCWSMLKGGLSPNSSGLAEVSFQSKDPTAEVWVENVALQQFTMKQWRSHQDHIIEKIRKSKVRFRILDRNGNAPVPKASITIKQTTPSFPFGCGMNLHILSSKPYRHWFASRFKHTTFTNAMKWYSTELVRGQENYTTPDAMLRFCKKHNISIRGHNVFWDNPKCQPQWVKNLTGEELRAAAAERMNSVVSRYRGELIAWDVVNENLHFSFFEDRLGKNASAEFFGRAHEIDRNVRLFMNEYNTVENNGDDTAHPVNYLRRFAEILAFPGNEGIPAGIGLQSSSFGHGKPDLAYMRAALDLYGSMGLPLWLTEVSVDQGPYQGEYLEQILREGYSHPAVEGIIMFGGPEEAGYKELTLADYEFSNTEAGDVVDRLLGEWKSPITEAEADEEGFCEASLFHGDYEIAVRKAGANSVTSLISYKLSSAHPGETAVHLRVGD</sequence>
<feature type="domain" description="GH10" evidence="5">
    <location>
        <begin position="1217"/>
        <end position="1509"/>
    </location>
</feature>
<dbReference type="GO" id="GO:0000272">
    <property type="term" value="P:polysaccharide catabolic process"/>
    <property type="evidence" value="ECO:0007669"/>
    <property type="project" value="UniProtKB-KW"/>
</dbReference>
<organism evidence="6 7">
    <name type="scientific">Linum tenue</name>
    <dbReference type="NCBI Taxonomy" id="586396"/>
    <lineage>
        <taxon>Eukaryota</taxon>
        <taxon>Viridiplantae</taxon>
        <taxon>Streptophyta</taxon>
        <taxon>Embryophyta</taxon>
        <taxon>Tracheophyta</taxon>
        <taxon>Spermatophyta</taxon>
        <taxon>Magnoliopsida</taxon>
        <taxon>eudicotyledons</taxon>
        <taxon>Gunneridae</taxon>
        <taxon>Pentapetalae</taxon>
        <taxon>rosids</taxon>
        <taxon>fabids</taxon>
        <taxon>Malpighiales</taxon>
        <taxon>Linaceae</taxon>
        <taxon>Linum</taxon>
    </lineage>
</organism>
<evidence type="ECO:0000256" key="1">
    <source>
        <dbReference type="ARBA" id="ARBA00007495"/>
    </source>
</evidence>
<feature type="domain" description="GH10" evidence="5">
    <location>
        <begin position="712"/>
        <end position="1011"/>
    </location>
</feature>